<accession>A0A667Y5G7</accession>
<evidence type="ECO:0000256" key="10">
    <source>
        <dbReference type="ARBA" id="ARBA00038465"/>
    </source>
</evidence>
<dbReference type="GO" id="GO:0001525">
    <property type="term" value="P:angiogenesis"/>
    <property type="evidence" value="ECO:0007669"/>
    <property type="project" value="Ensembl"/>
</dbReference>
<dbReference type="Pfam" id="PF00581">
    <property type="entry name" value="Rhodanese"/>
    <property type="match status" value="1"/>
</dbReference>
<evidence type="ECO:0000259" key="12">
    <source>
        <dbReference type="PROSITE" id="PS50206"/>
    </source>
</evidence>
<dbReference type="InterPro" id="IPR036873">
    <property type="entry name" value="Rhodanese-like_dom_sf"/>
</dbReference>
<dbReference type="Ensembl" id="ENSMMDT00005017075.1">
    <property type="protein sequence ID" value="ENSMMDP00005016646.1"/>
    <property type="gene ID" value="ENSMMDG00005008426.1"/>
</dbReference>
<gene>
    <name evidence="13" type="primary">cep41</name>
</gene>
<dbReference type="GO" id="GO:0005813">
    <property type="term" value="C:centrosome"/>
    <property type="evidence" value="ECO:0007669"/>
    <property type="project" value="UniProtKB-SubCell"/>
</dbReference>
<evidence type="ECO:0000256" key="9">
    <source>
        <dbReference type="ARBA" id="ARBA00023273"/>
    </source>
</evidence>
<feature type="region of interest" description="Disordered" evidence="11">
    <location>
        <begin position="335"/>
        <end position="357"/>
    </location>
</feature>
<keyword evidence="14" id="KW-1185">Reference proteome</keyword>
<dbReference type="FunCoup" id="A0A667Y5G7">
    <property type="interactions" value="271"/>
</dbReference>
<keyword evidence="8" id="KW-0206">Cytoskeleton</keyword>
<feature type="compositionally biased region" description="Polar residues" evidence="11">
    <location>
        <begin position="107"/>
        <end position="118"/>
    </location>
</feature>
<evidence type="ECO:0000256" key="8">
    <source>
        <dbReference type="ARBA" id="ARBA00023212"/>
    </source>
</evidence>
<sequence>MSYKRDAGKTGYLNKRVPQNPKYEHIKTKLDTGCSVTKYLEGQKEIKKYYRYQKDELFKRLKVTTFAQMVIQVATVSEQNESLNGEQSAVSEGCLSVVSDAKRKSVSELTNGSPQASPVSLHVPDHNSTADTSGCLRRSTLQNVISGVGQLDLKKKSPQMNVTPMCSPHPADGPYPDCPYLLLDVRDREEYDCCHIISAYSYPITTLHRAINPYTREVLDYRNAPEKIIILYDEDERRASEAATAMCQRGFENLFMLSGGLKLIGQTFPEGLTTGSFPPSCLPSPTSAAGKKKKHCPSQQSLQAAENRWRFTSDELAKIQQQLDKVFTSSNYSHMSSRMSISSAQSKASSARSRQSS</sequence>
<dbReference type="InParanoid" id="A0A667Y5G7"/>
<evidence type="ECO:0000256" key="2">
    <source>
        <dbReference type="ARBA" id="ARBA00004300"/>
    </source>
</evidence>
<dbReference type="GO" id="GO:0036064">
    <property type="term" value="C:ciliary basal body"/>
    <property type="evidence" value="ECO:0007669"/>
    <property type="project" value="TreeGrafter"/>
</dbReference>
<reference evidence="13" key="2">
    <citation type="submission" date="2025-08" db="UniProtKB">
        <authorList>
            <consortium name="Ensembl"/>
        </authorList>
    </citation>
    <scope>IDENTIFICATION</scope>
</reference>
<dbReference type="CTD" id="95681"/>
<dbReference type="PANTHER" id="PTHR44390:SF1">
    <property type="entry name" value="CENTROSOMAL PROTEIN OF 41 KDA"/>
    <property type="match status" value="1"/>
</dbReference>
<evidence type="ECO:0000313" key="14">
    <source>
        <dbReference type="Proteomes" id="UP000472263"/>
    </source>
</evidence>
<dbReference type="RefSeq" id="XP_029909004.1">
    <property type="nucleotide sequence ID" value="XM_030053144.1"/>
</dbReference>
<reference evidence="13" key="3">
    <citation type="submission" date="2025-09" db="UniProtKB">
        <authorList>
            <consortium name="Ensembl"/>
        </authorList>
    </citation>
    <scope>IDENTIFICATION</scope>
</reference>
<keyword evidence="5" id="KW-0970">Cilium biogenesis/degradation</keyword>
<evidence type="ECO:0000256" key="4">
    <source>
        <dbReference type="ARBA" id="ARBA00022490"/>
    </source>
</evidence>
<comment type="similarity">
    <text evidence="10">Belongs to the CEP41 family.</text>
</comment>
<dbReference type="InterPro" id="IPR001763">
    <property type="entry name" value="Rhodanese-like_dom"/>
</dbReference>
<evidence type="ECO:0000256" key="11">
    <source>
        <dbReference type="SAM" id="MobiDB-lite"/>
    </source>
</evidence>
<proteinExistence type="inferred from homology"/>
<evidence type="ECO:0000256" key="5">
    <source>
        <dbReference type="ARBA" id="ARBA00022794"/>
    </source>
</evidence>
<dbReference type="GO" id="GO:0001755">
    <property type="term" value="P:neural crest cell migration"/>
    <property type="evidence" value="ECO:0007669"/>
    <property type="project" value="Ensembl"/>
</dbReference>
<dbReference type="GeneTree" id="ENSGT00390000002222"/>
<feature type="region of interest" description="Disordered" evidence="11">
    <location>
        <begin position="107"/>
        <end position="133"/>
    </location>
</feature>
<feature type="domain" description="Rhodanese" evidence="12">
    <location>
        <begin position="176"/>
        <end position="273"/>
    </location>
</feature>
<dbReference type="GO" id="GO:0035082">
    <property type="term" value="P:axoneme assembly"/>
    <property type="evidence" value="ECO:0007669"/>
    <property type="project" value="Ensembl"/>
</dbReference>
<dbReference type="Gene3D" id="3.40.250.10">
    <property type="entry name" value="Rhodanese-like domain"/>
    <property type="match status" value="1"/>
</dbReference>
<name>A0A667Y5G7_9TELE</name>
<keyword evidence="6" id="KW-0653">Protein transport</keyword>
<dbReference type="GeneID" id="115360310"/>
<dbReference type="InterPro" id="IPR051889">
    <property type="entry name" value="CEP41"/>
</dbReference>
<reference evidence="13" key="1">
    <citation type="submission" date="2019-06" db="EMBL/GenBank/DDBJ databases">
        <authorList>
            <consortium name="Wellcome Sanger Institute Data Sharing"/>
        </authorList>
    </citation>
    <scope>NUCLEOTIDE SEQUENCE [LARGE SCALE GENOMIC DNA]</scope>
</reference>
<dbReference type="SUPFAM" id="SSF52821">
    <property type="entry name" value="Rhodanese/Cell cycle control phosphatase"/>
    <property type="match status" value="1"/>
</dbReference>
<comment type="subcellular location">
    <subcellularLocation>
        <location evidence="1">Cytoplasm</location>
        <location evidence="1">Cytoskeleton</location>
        <location evidence="1">Cilium basal body</location>
    </subcellularLocation>
    <subcellularLocation>
        <location evidence="2">Cytoplasm</location>
        <location evidence="2">Cytoskeleton</location>
        <location evidence="2">Microtubule organizing center</location>
        <location evidence="2">Centrosome</location>
    </subcellularLocation>
</comment>
<keyword evidence="3" id="KW-0813">Transport</keyword>
<dbReference type="PROSITE" id="PS50206">
    <property type="entry name" value="RHODANESE_3"/>
    <property type="match status" value="1"/>
</dbReference>
<dbReference type="AlphaFoldDB" id="A0A667Y5G7"/>
<evidence type="ECO:0000313" key="13">
    <source>
        <dbReference type="Ensembl" id="ENSMMDP00005016646.1"/>
    </source>
</evidence>
<evidence type="ECO:0000256" key="7">
    <source>
        <dbReference type="ARBA" id="ARBA00023069"/>
    </source>
</evidence>
<dbReference type="SMART" id="SM00450">
    <property type="entry name" value="RHOD"/>
    <property type="match status" value="1"/>
</dbReference>
<evidence type="ECO:0000256" key="3">
    <source>
        <dbReference type="ARBA" id="ARBA00022448"/>
    </source>
</evidence>
<evidence type="ECO:0000256" key="1">
    <source>
        <dbReference type="ARBA" id="ARBA00004120"/>
    </source>
</evidence>
<dbReference type="PANTHER" id="PTHR44390">
    <property type="entry name" value="CENTROSOMAL PROTEIN OF 41 KDA"/>
    <property type="match status" value="1"/>
</dbReference>
<keyword evidence="7" id="KW-0969">Cilium</keyword>
<keyword evidence="9" id="KW-0966">Cell projection</keyword>
<evidence type="ECO:0000256" key="6">
    <source>
        <dbReference type="ARBA" id="ARBA00022927"/>
    </source>
</evidence>
<dbReference type="GO" id="GO:0070740">
    <property type="term" value="F:tubulin-glutamic acid ligase activity"/>
    <property type="evidence" value="ECO:0007669"/>
    <property type="project" value="Ensembl"/>
</dbReference>
<dbReference type="CDD" id="cd00158">
    <property type="entry name" value="RHOD"/>
    <property type="match status" value="1"/>
</dbReference>
<organism evidence="13 14">
    <name type="scientific">Myripristis murdjan</name>
    <name type="common">pinecone soldierfish</name>
    <dbReference type="NCBI Taxonomy" id="586833"/>
    <lineage>
        <taxon>Eukaryota</taxon>
        <taxon>Metazoa</taxon>
        <taxon>Chordata</taxon>
        <taxon>Craniata</taxon>
        <taxon>Vertebrata</taxon>
        <taxon>Euteleostomi</taxon>
        <taxon>Actinopterygii</taxon>
        <taxon>Neopterygii</taxon>
        <taxon>Teleostei</taxon>
        <taxon>Neoteleostei</taxon>
        <taxon>Acanthomorphata</taxon>
        <taxon>Holocentriformes</taxon>
        <taxon>Holocentridae</taxon>
        <taxon>Myripristis</taxon>
    </lineage>
</organism>
<dbReference type="Proteomes" id="UP000472263">
    <property type="component" value="Chromosome 6"/>
</dbReference>
<dbReference type="GO" id="GO:0015031">
    <property type="term" value="P:protein transport"/>
    <property type="evidence" value="ECO:0007669"/>
    <property type="project" value="UniProtKB-KW"/>
</dbReference>
<keyword evidence="4" id="KW-0963">Cytoplasm</keyword>
<protein>
    <submittedName>
        <fullName evidence="13">Centrosomal protein 41</fullName>
    </submittedName>
</protein>